<evidence type="ECO:0000259" key="1">
    <source>
        <dbReference type="Pfam" id="PF17919"/>
    </source>
</evidence>
<dbReference type="Gene3D" id="2.40.70.10">
    <property type="entry name" value="Acid Proteases"/>
    <property type="match status" value="1"/>
</dbReference>
<gene>
    <name evidence="3" type="primary">LOC116212221</name>
</gene>
<dbReference type="SUPFAM" id="SSF50630">
    <property type="entry name" value="Acid proteases"/>
    <property type="match status" value="1"/>
</dbReference>
<dbReference type="OrthoDB" id="1909920at2759"/>
<dbReference type="PANTHER" id="PTHR33064">
    <property type="entry name" value="POL PROTEIN"/>
    <property type="match status" value="1"/>
</dbReference>
<keyword evidence="2" id="KW-1185">Reference proteome</keyword>
<dbReference type="Gene3D" id="3.30.70.270">
    <property type="match status" value="1"/>
</dbReference>
<dbReference type="InterPro" id="IPR021109">
    <property type="entry name" value="Peptidase_aspartic_dom_sf"/>
</dbReference>
<dbReference type="InterPro" id="IPR043128">
    <property type="entry name" value="Rev_trsase/Diguanyl_cyclase"/>
</dbReference>
<dbReference type="Proteomes" id="UP000515151">
    <property type="component" value="Chromosome 6"/>
</dbReference>
<proteinExistence type="predicted"/>
<dbReference type="CDD" id="cd00303">
    <property type="entry name" value="retropepsin_like"/>
    <property type="match status" value="1"/>
</dbReference>
<organism evidence="2 3">
    <name type="scientific">Punica granatum</name>
    <name type="common">Pomegranate</name>
    <dbReference type="NCBI Taxonomy" id="22663"/>
    <lineage>
        <taxon>Eukaryota</taxon>
        <taxon>Viridiplantae</taxon>
        <taxon>Streptophyta</taxon>
        <taxon>Embryophyta</taxon>
        <taxon>Tracheophyta</taxon>
        <taxon>Spermatophyta</taxon>
        <taxon>Magnoliopsida</taxon>
        <taxon>eudicotyledons</taxon>
        <taxon>Gunneridae</taxon>
        <taxon>Pentapetalae</taxon>
        <taxon>rosids</taxon>
        <taxon>malvids</taxon>
        <taxon>Myrtales</taxon>
        <taxon>Lythraceae</taxon>
        <taxon>Punica</taxon>
    </lineage>
</organism>
<reference evidence="3" key="2">
    <citation type="submission" date="2025-08" db="UniProtKB">
        <authorList>
            <consortium name="RefSeq"/>
        </authorList>
    </citation>
    <scope>IDENTIFICATION</scope>
    <source>
        <tissue evidence="3">Leaf</tissue>
    </source>
</reference>
<protein>
    <submittedName>
        <fullName evidence="3">Uncharacterized protein LOC116212221</fullName>
    </submittedName>
</protein>
<dbReference type="RefSeq" id="XP_031402648.1">
    <property type="nucleotide sequence ID" value="XM_031546788.1"/>
</dbReference>
<feature type="domain" description="Reverse transcriptase/retrotransposon-derived protein RNase H-like" evidence="1">
    <location>
        <begin position="288"/>
        <end position="363"/>
    </location>
</feature>
<dbReference type="InterPro" id="IPR041577">
    <property type="entry name" value="RT_RNaseH_2"/>
</dbReference>
<dbReference type="SUPFAM" id="SSF56672">
    <property type="entry name" value="DNA/RNA polymerases"/>
    <property type="match status" value="1"/>
</dbReference>
<sequence length="375" mass="41512">MQFGGRIEQHKVQVLVDSGASLNFIGPQVEERLRLAETGQQPFAVWVANGKRLVCSQGVEFKVTLYALPVIGVEAVLGVPWLEQLGPTLMNYKEMMMEFGTEGKRHILRGAVPKGTRAVKARSVVQEVTLGAQLFMAVEAMVNTVAEGGAGKRIAKDMVRLLAEFVEVVAEPKGLPPARRDREASRADVEDQVDPAEYKPILISGPPSQEERRHLEEEVECLGHFISRRGVRVDDRKIEAMRSWPPPKSVTELRGFLGLTGYYCKFVKGYGGIARPLTNLLKNGRFEWSIEAKGTFNVLKTAMIATLIFALPDFEDEFMIEADASGTGIGAVLSQKGRPLAFLSKGLNESKKSWSTYEKEMLADLLARAPIYYPD</sequence>
<dbReference type="InterPro" id="IPR043502">
    <property type="entry name" value="DNA/RNA_pol_sf"/>
</dbReference>
<evidence type="ECO:0000313" key="2">
    <source>
        <dbReference type="Proteomes" id="UP000515151"/>
    </source>
</evidence>
<dbReference type="PANTHER" id="PTHR33064:SF40">
    <property type="entry name" value="REVERSE TRANSCRIPTASE_RETROTRANSPOSON-DERIVED PROTEIN RNASE H-LIKE DOMAIN-CONTAINING PROTEIN"/>
    <property type="match status" value="1"/>
</dbReference>
<evidence type="ECO:0000313" key="3">
    <source>
        <dbReference type="RefSeq" id="XP_031402648.1"/>
    </source>
</evidence>
<dbReference type="Pfam" id="PF17919">
    <property type="entry name" value="RT_RNaseH_2"/>
    <property type="match status" value="1"/>
</dbReference>
<dbReference type="GeneID" id="116212221"/>
<dbReference type="InterPro" id="IPR051320">
    <property type="entry name" value="Viral_Replic_Matur_Polypro"/>
</dbReference>
<dbReference type="AlphaFoldDB" id="A0A6P8EBI1"/>
<name>A0A6P8EBI1_PUNGR</name>
<reference evidence="2" key="1">
    <citation type="journal article" date="2020" name="Plant Biotechnol. J.">
        <title>The pomegranate (Punica granatum L.) draft genome dissects genetic divergence between soft- and hard-seeded cultivars.</title>
        <authorList>
            <person name="Luo X."/>
            <person name="Li H."/>
            <person name="Wu Z."/>
            <person name="Yao W."/>
            <person name="Zhao P."/>
            <person name="Cao D."/>
            <person name="Yu H."/>
            <person name="Li K."/>
            <person name="Poudel K."/>
            <person name="Zhao D."/>
            <person name="Zhang F."/>
            <person name="Xia X."/>
            <person name="Chen L."/>
            <person name="Wang Q."/>
            <person name="Jing D."/>
            <person name="Cao S."/>
        </authorList>
    </citation>
    <scope>NUCLEOTIDE SEQUENCE [LARGE SCALE GENOMIC DNA]</scope>
    <source>
        <strain evidence="2">cv. Tunisia</strain>
    </source>
</reference>
<accession>A0A6P8EBI1</accession>
<dbReference type="FunFam" id="3.30.70.270:FF:000020">
    <property type="entry name" value="Transposon Tf2-6 polyprotein-like Protein"/>
    <property type="match status" value="1"/>
</dbReference>